<keyword evidence="2" id="KW-1185">Reference proteome</keyword>
<evidence type="ECO:0000313" key="1">
    <source>
        <dbReference type="EMBL" id="RNA69867.1"/>
    </source>
</evidence>
<organism evidence="1 2">
    <name type="scientific">Alteribacter keqinensis</name>
    <dbReference type="NCBI Taxonomy" id="2483800"/>
    <lineage>
        <taxon>Bacteria</taxon>
        <taxon>Bacillati</taxon>
        <taxon>Bacillota</taxon>
        <taxon>Bacilli</taxon>
        <taxon>Bacillales</taxon>
        <taxon>Bacillaceae</taxon>
        <taxon>Alteribacter</taxon>
    </lineage>
</organism>
<dbReference type="RefSeq" id="WP_122897379.1">
    <property type="nucleotide sequence ID" value="NZ_RHIB01000001.1"/>
</dbReference>
<gene>
    <name evidence="1" type="ORF">EBO34_08020</name>
</gene>
<sequence>MSNLERLCIEVDKLYDWVTRSTTKSLTFSGEAGLADLDFDCDGEEGADPCEFLPEDGDYLVTVVENDDMSCSQVGPRRDVFFPELGIELQEVKIRKQGSFFVELRLEEDGPVICTSGDIEFCLFETFYLCAPEETDVVCEVYDFFGDGVICCTNGQFSSLELSLLICQQVKVVGSVIIEIEGRPCRPRRHIMPQPVDIECPAIVFPRQCPEVFPGPHNHDDSTHTI</sequence>
<dbReference type="AlphaFoldDB" id="A0A3M7TW74"/>
<dbReference type="OrthoDB" id="2680078at2"/>
<dbReference type="Proteomes" id="UP000278746">
    <property type="component" value="Unassembled WGS sequence"/>
</dbReference>
<proteinExistence type="predicted"/>
<dbReference type="EMBL" id="RHIB01000001">
    <property type="protein sequence ID" value="RNA69867.1"/>
    <property type="molecule type" value="Genomic_DNA"/>
</dbReference>
<reference evidence="1 2" key="1">
    <citation type="submission" date="2018-10" db="EMBL/GenBank/DDBJ databases">
        <title>Bacillus Keqinensis sp. nov., a moderately halophilic bacterium isolated from a saline-alkaline lake.</title>
        <authorList>
            <person name="Wang H."/>
        </authorList>
    </citation>
    <scope>NUCLEOTIDE SEQUENCE [LARGE SCALE GENOMIC DNA]</scope>
    <source>
        <strain evidence="1 2">KQ-3</strain>
    </source>
</reference>
<name>A0A3M7TW74_9BACI</name>
<accession>A0A3M7TW74</accession>
<evidence type="ECO:0000313" key="2">
    <source>
        <dbReference type="Proteomes" id="UP000278746"/>
    </source>
</evidence>
<protein>
    <submittedName>
        <fullName evidence="1">Uncharacterized protein</fullName>
    </submittedName>
</protein>
<comment type="caution">
    <text evidence="1">The sequence shown here is derived from an EMBL/GenBank/DDBJ whole genome shotgun (WGS) entry which is preliminary data.</text>
</comment>